<protein>
    <submittedName>
        <fullName evidence="3">Helix-turn-helix domain-containing protein</fullName>
    </submittedName>
</protein>
<reference evidence="3" key="1">
    <citation type="submission" date="2021-03" db="EMBL/GenBank/DDBJ databases">
        <title>The complete genome sequence of Acetobacter sp. TBRC 12339.</title>
        <authorList>
            <person name="Charoenyingcharoen P."/>
            <person name="Yukphan P."/>
        </authorList>
    </citation>
    <scope>NUCLEOTIDE SEQUENCE</scope>
    <source>
        <strain evidence="3">TBRC 12339</strain>
    </source>
</reference>
<dbReference type="GO" id="GO:0003677">
    <property type="term" value="F:DNA binding"/>
    <property type="evidence" value="ECO:0007669"/>
    <property type="project" value="InterPro"/>
</dbReference>
<sequence length="209" mass="22632">MICGAPYNPAPAELGRSLPFSRVGESSSVTPTETRLTENVTIGSSHASAIDAHVGKRIRLRRTLLGLSQEKLGEALGVTFQQIQKYERGANRVGASRLYDIATVLDVPISFFFDDMLPPQAQPDSAGALQIPPPSPAFGGFSDTRKPFAPATAAPRPPVTNEDQTLLGKKETLELVRAYYRIRQPALRQKVLELVQSMSADEPDTTGQS</sequence>
<dbReference type="Pfam" id="PF01381">
    <property type="entry name" value="HTH_3"/>
    <property type="match status" value="1"/>
</dbReference>
<feature type="region of interest" description="Disordered" evidence="1">
    <location>
        <begin position="136"/>
        <end position="163"/>
    </location>
</feature>
<name>A0A939KMU5_9PROT</name>
<dbReference type="InterPro" id="IPR001387">
    <property type="entry name" value="Cro/C1-type_HTH"/>
</dbReference>
<dbReference type="InterPro" id="IPR010982">
    <property type="entry name" value="Lambda_DNA-bd_dom_sf"/>
</dbReference>
<dbReference type="SUPFAM" id="SSF47413">
    <property type="entry name" value="lambda repressor-like DNA-binding domains"/>
    <property type="match status" value="1"/>
</dbReference>
<evidence type="ECO:0000313" key="3">
    <source>
        <dbReference type="EMBL" id="MBO1324940.1"/>
    </source>
</evidence>
<keyword evidence="4" id="KW-1185">Reference proteome</keyword>
<comment type="caution">
    <text evidence="3">The sequence shown here is derived from an EMBL/GenBank/DDBJ whole genome shotgun (WGS) entry which is preliminary data.</text>
</comment>
<dbReference type="PROSITE" id="PS50943">
    <property type="entry name" value="HTH_CROC1"/>
    <property type="match status" value="1"/>
</dbReference>
<evidence type="ECO:0000313" key="4">
    <source>
        <dbReference type="Proteomes" id="UP000664073"/>
    </source>
</evidence>
<dbReference type="AlphaFoldDB" id="A0A939KMU5"/>
<proteinExistence type="predicted"/>
<dbReference type="SMART" id="SM00530">
    <property type="entry name" value="HTH_XRE"/>
    <property type="match status" value="1"/>
</dbReference>
<gene>
    <name evidence="3" type="ORF">J2D77_07235</name>
</gene>
<feature type="domain" description="HTH cro/C1-type" evidence="2">
    <location>
        <begin position="58"/>
        <end position="112"/>
    </location>
</feature>
<evidence type="ECO:0000256" key="1">
    <source>
        <dbReference type="SAM" id="MobiDB-lite"/>
    </source>
</evidence>
<dbReference type="Gene3D" id="1.10.260.40">
    <property type="entry name" value="lambda repressor-like DNA-binding domains"/>
    <property type="match status" value="1"/>
</dbReference>
<dbReference type="Proteomes" id="UP000664073">
    <property type="component" value="Unassembled WGS sequence"/>
</dbReference>
<dbReference type="CDD" id="cd00093">
    <property type="entry name" value="HTH_XRE"/>
    <property type="match status" value="1"/>
</dbReference>
<accession>A0A939KMU5</accession>
<organism evidence="3 4">
    <name type="scientific">Acetobacter garciniae</name>
    <dbReference type="NCBI Taxonomy" id="2817435"/>
    <lineage>
        <taxon>Bacteria</taxon>
        <taxon>Pseudomonadati</taxon>
        <taxon>Pseudomonadota</taxon>
        <taxon>Alphaproteobacteria</taxon>
        <taxon>Acetobacterales</taxon>
        <taxon>Acetobacteraceae</taxon>
        <taxon>Acetobacter</taxon>
    </lineage>
</organism>
<dbReference type="EMBL" id="JAFVMH010000002">
    <property type="protein sequence ID" value="MBO1324940.1"/>
    <property type="molecule type" value="Genomic_DNA"/>
</dbReference>
<evidence type="ECO:0000259" key="2">
    <source>
        <dbReference type="PROSITE" id="PS50943"/>
    </source>
</evidence>